<organism evidence="1 2">
    <name type="scientific">Collinsella aerofaciens</name>
    <dbReference type="NCBI Taxonomy" id="74426"/>
    <lineage>
        <taxon>Bacteria</taxon>
        <taxon>Bacillati</taxon>
        <taxon>Actinomycetota</taxon>
        <taxon>Coriobacteriia</taxon>
        <taxon>Coriobacteriales</taxon>
        <taxon>Coriobacteriaceae</taxon>
        <taxon>Collinsella</taxon>
    </lineage>
</organism>
<dbReference type="EMBL" id="JAQLEC010000002">
    <property type="protein sequence ID" value="MDB1838197.1"/>
    <property type="molecule type" value="Genomic_DNA"/>
</dbReference>
<proteinExistence type="predicted"/>
<comment type="caution">
    <text evidence="1">The sequence shown here is derived from an EMBL/GenBank/DDBJ whole genome shotgun (WGS) entry which is preliminary data.</text>
</comment>
<gene>
    <name evidence="1" type="ORF">PMW86_01110</name>
</gene>
<sequence>MTFNDVEFKACARCGVEPAIEDVRERSLDRPNVMSVTCPSCGMSNSIAWGSLMATPQKEAVAMLADSWNSR</sequence>
<evidence type="ECO:0008006" key="3">
    <source>
        <dbReference type="Google" id="ProtNLM"/>
    </source>
</evidence>
<accession>A0AAW6AM95</accession>
<dbReference type="Proteomes" id="UP001212741">
    <property type="component" value="Unassembled WGS sequence"/>
</dbReference>
<name>A0AAW6AM95_9ACTN</name>
<dbReference type="AlphaFoldDB" id="A0AAW6AM95"/>
<reference evidence="1" key="1">
    <citation type="submission" date="2023-01" db="EMBL/GenBank/DDBJ databases">
        <title>Human gut microbiome strain richness.</title>
        <authorList>
            <person name="Chen-Liaw A."/>
        </authorList>
    </citation>
    <scope>NUCLEOTIDE SEQUENCE</scope>
    <source>
        <strain evidence="1">D54st1_D6_D54t1_190329</strain>
    </source>
</reference>
<protein>
    <recommendedName>
        <fullName evidence="3">Restriction alleviation protein, Lar family</fullName>
    </recommendedName>
</protein>
<evidence type="ECO:0000313" key="2">
    <source>
        <dbReference type="Proteomes" id="UP001212741"/>
    </source>
</evidence>
<evidence type="ECO:0000313" key="1">
    <source>
        <dbReference type="EMBL" id="MDB1838197.1"/>
    </source>
</evidence>
<dbReference type="RefSeq" id="WP_195520555.1">
    <property type="nucleotide sequence ID" value="NZ_JADNPG010000003.1"/>
</dbReference>